<protein>
    <recommendedName>
        <fullName evidence="4">PGG domain-containing protein</fullName>
    </recommendedName>
</protein>
<evidence type="ECO:0000313" key="2">
    <source>
        <dbReference type="EMBL" id="KAL3718945.1"/>
    </source>
</evidence>
<keyword evidence="3" id="KW-1185">Reference proteome</keyword>
<feature type="transmembrane region" description="Helical" evidence="1">
    <location>
        <begin position="68"/>
        <end position="86"/>
    </location>
</feature>
<proteinExistence type="predicted"/>
<dbReference type="EMBL" id="JBJKBG010000010">
    <property type="protein sequence ID" value="KAL3718945.1"/>
    <property type="molecule type" value="Genomic_DNA"/>
</dbReference>
<organism evidence="2 3">
    <name type="scientific">Eucalyptus globulus</name>
    <name type="common">Tasmanian blue gum</name>
    <dbReference type="NCBI Taxonomy" id="34317"/>
    <lineage>
        <taxon>Eukaryota</taxon>
        <taxon>Viridiplantae</taxon>
        <taxon>Streptophyta</taxon>
        <taxon>Embryophyta</taxon>
        <taxon>Tracheophyta</taxon>
        <taxon>Spermatophyta</taxon>
        <taxon>Magnoliopsida</taxon>
        <taxon>eudicotyledons</taxon>
        <taxon>Gunneridae</taxon>
        <taxon>Pentapetalae</taxon>
        <taxon>rosids</taxon>
        <taxon>malvids</taxon>
        <taxon>Myrtales</taxon>
        <taxon>Myrtaceae</taxon>
        <taxon>Myrtoideae</taxon>
        <taxon>Eucalypteae</taxon>
        <taxon>Eucalyptus</taxon>
    </lineage>
</organism>
<accession>A0ABD3IYI2</accession>
<keyword evidence="1" id="KW-1133">Transmembrane helix</keyword>
<dbReference type="AlphaFoldDB" id="A0ABD3IYI2"/>
<evidence type="ECO:0008006" key="4">
    <source>
        <dbReference type="Google" id="ProtNLM"/>
    </source>
</evidence>
<feature type="transmembrane region" description="Helical" evidence="1">
    <location>
        <begin position="122"/>
        <end position="148"/>
    </location>
</feature>
<feature type="transmembrane region" description="Helical" evidence="1">
    <location>
        <begin position="26"/>
        <end position="48"/>
    </location>
</feature>
<evidence type="ECO:0000313" key="3">
    <source>
        <dbReference type="Proteomes" id="UP001634007"/>
    </source>
</evidence>
<comment type="caution">
    <text evidence="2">The sequence shown here is derived from an EMBL/GenBank/DDBJ whole genome shotgun (WGS) entry which is preliminary data.</text>
</comment>
<reference evidence="2 3" key="1">
    <citation type="submission" date="2024-11" db="EMBL/GenBank/DDBJ databases">
        <title>Chromosome-level genome assembly of Eucalyptus globulus Labill. provides insights into its genome evolution.</title>
        <authorList>
            <person name="Li X."/>
        </authorList>
    </citation>
    <scope>NUCLEOTIDE SEQUENCE [LARGE SCALE GENOMIC DNA]</scope>
    <source>
        <strain evidence="2">CL2024</strain>
        <tissue evidence="2">Fresh tender leaves</tissue>
    </source>
</reference>
<keyword evidence="1" id="KW-0472">Membrane</keyword>
<keyword evidence="1" id="KW-0812">Transmembrane</keyword>
<dbReference type="PANTHER" id="PTHR33430">
    <property type="entry name" value="MATERNAL EFFECT EMBRYO ARREST PROTEIN"/>
    <property type="match status" value="1"/>
</dbReference>
<dbReference type="Proteomes" id="UP001634007">
    <property type="component" value="Unassembled WGS sequence"/>
</dbReference>
<feature type="transmembrane region" description="Helical" evidence="1">
    <location>
        <begin position="160"/>
        <end position="187"/>
    </location>
</feature>
<dbReference type="PANTHER" id="PTHR33430:SF1">
    <property type="entry name" value="PGG DOMAIN-CONTAINING PROTEIN"/>
    <property type="match status" value="1"/>
</dbReference>
<gene>
    <name evidence="2" type="ORF">ACJRO7_003972</name>
</gene>
<name>A0ABD3IYI2_EUCGL</name>
<sequence>MAYNFKPLDEEQVGEKKYFQKVLDDIVSLNSLFTVAVFIGLSFAQPGQVQSLEDDPRCHPDPKIRKRLVAYEIASFSCFIFAGFLAKTVKVFLYTSENHDAIRRKQKGYREKEEPHRKLKSLVGFFLSIYGTMIGCLLLLLAMVDVIQIKLGRLSCHSKFAVTTVCVMIGTIGLSLLIFFFTVTYGVKIAHDARKIMKKEKEGSVRSAVEKV</sequence>
<evidence type="ECO:0000256" key="1">
    <source>
        <dbReference type="SAM" id="Phobius"/>
    </source>
</evidence>